<accession>X6M2W2</accession>
<gene>
    <name evidence="2" type="ORF">RFI_29454</name>
</gene>
<name>X6M2W2_RETFI</name>
<proteinExistence type="predicted"/>
<organism evidence="2 3">
    <name type="scientific">Reticulomyxa filosa</name>
    <dbReference type="NCBI Taxonomy" id="46433"/>
    <lineage>
        <taxon>Eukaryota</taxon>
        <taxon>Sar</taxon>
        <taxon>Rhizaria</taxon>
        <taxon>Retaria</taxon>
        <taxon>Foraminifera</taxon>
        <taxon>Monothalamids</taxon>
        <taxon>Reticulomyxidae</taxon>
        <taxon>Reticulomyxa</taxon>
    </lineage>
</organism>
<reference evidence="2 3" key="1">
    <citation type="journal article" date="2013" name="Curr. Biol.">
        <title>The Genome of the Foraminiferan Reticulomyxa filosa.</title>
        <authorList>
            <person name="Glockner G."/>
            <person name="Hulsmann N."/>
            <person name="Schleicher M."/>
            <person name="Noegel A.A."/>
            <person name="Eichinger L."/>
            <person name="Gallinger C."/>
            <person name="Pawlowski J."/>
            <person name="Sierra R."/>
            <person name="Euteneuer U."/>
            <person name="Pillet L."/>
            <person name="Moustafa A."/>
            <person name="Platzer M."/>
            <person name="Groth M."/>
            <person name="Szafranski K."/>
            <person name="Schliwa M."/>
        </authorList>
    </citation>
    <scope>NUCLEOTIDE SEQUENCE [LARGE SCALE GENOMIC DNA]</scope>
</reference>
<feature type="non-terminal residue" evidence="2">
    <location>
        <position position="174"/>
    </location>
</feature>
<dbReference type="AlphaFoldDB" id="X6M2W2"/>
<evidence type="ECO:0000256" key="1">
    <source>
        <dbReference type="SAM" id="MobiDB-lite"/>
    </source>
</evidence>
<evidence type="ECO:0000313" key="3">
    <source>
        <dbReference type="Proteomes" id="UP000023152"/>
    </source>
</evidence>
<dbReference type="EMBL" id="ASPP01025541">
    <property type="protein sequence ID" value="ETO07936.1"/>
    <property type="molecule type" value="Genomic_DNA"/>
</dbReference>
<keyword evidence="3" id="KW-1185">Reference proteome</keyword>
<feature type="compositionally biased region" description="Basic and acidic residues" evidence="1">
    <location>
        <begin position="72"/>
        <end position="87"/>
    </location>
</feature>
<sequence>MNQQHCAEDVKNLDELNEAERTYTGVNLRTICEDGYALHYFMCLEQSPNVDVGTSLSLGARIPLKKARVEEKSIEVEKKEAKDKEELGQAVFPNENEQPTKSGPHGQHDPRRVLAKKTFDRTIHELSSKAEKARKEYLEIYSVHETPQRYLKQPKVEIVENDIDVTPTVSVSNE</sequence>
<comment type="caution">
    <text evidence="2">The sequence shown here is derived from an EMBL/GenBank/DDBJ whole genome shotgun (WGS) entry which is preliminary data.</text>
</comment>
<feature type="region of interest" description="Disordered" evidence="1">
    <location>
        <begin position="72"/>
        <end position="113"/>
    </location>
</feature>
<dbReference type="Proteomes" id="UP000023152">
    <property type="component" value="Unassembled WGS sequence"/>
</dbReference>
<protein>
    <submittedName>
        <fullName evidence="2">Uncharacterized protein</fullName>
    </submittedName>
</protein>
<evidence type="ECO:0000313" key="2">
    <source>
        <dbReference type="EMBL" id="ETO07936.1"/>
    </source>
</evidence>